<evidence type="ECO:0000313" key="1">
    <source>
        <dbReference type="EMBL" id="KAI0039919.1"/>
    </source>
</evidence>
<organism evidence="1 2">
    <name type="scientific">Auriscalpium vulgare</name>
    <dbReference type="NCBI Taxonomy" id="40419"/>
    <lineage>
        <taxon>Eukaryota</taxon>
        <taxon>Fungi</taxon>
        <taxon>Dikarya</taxon>
        <taxon>Basidiomycota</taxon>
        <taxon>Agaricomycotina</taxon>
        <taxon>Agaricomycetes</taxon>
        <taxon>Russulales</taxon>
        <taxon>Auriscalpiaceae</taxon>
        <taxon>Auriscalpium</taxon>
    </lineage>
</organism>
<proteinExistence type="predicted"/>
<dbReference type="Proteomes" id="UP000814033">
    <property type="component" value="Unassembled WGS sequence"/>
</dbReference>
<reference evidence="1" key="1">
    <citation type="submission" date="2021-02" db="EMBL/GenBank/DDBJ databases">
        <authorList>
            <consortium name="DOE Joint Genome Institute"/>
            <person name="Ahrendt S."/>
            <person name="Looney B.P."/>
            <person name="Miyauchi S."/>
            <person name="Morin E."/>
            <person name="Drula E."/>
            <person name="Courty P.E."/>
            <person name="Chicoki N."/>
            <person name="Fauchery L."/>
            <person name="Kohler A."/>
            <person name="Kuo A."/>
            <person name="Labutti K."/>
            <person name="Pangilinan J."/>
            <person name="Lipzen A."/>
            <person name="Riley R."/>
            <person name="Andreopoulos W."/>
            <person name="He G."/>
            <person name="Johnson J."/>
            <person name="Barry K.W."/>
            <person name="Grigoriev I.V."/>
            <person name="Nagy L."/>
            <person name="Hibbett D."/>
            <person name="Henrissat B."/>
            <person name="Matheny P.B."/>
            <person name="Labbe J."/>
            <person name="Martin F."/>
        </authorList>
    </citation>
    <scope>NUCLEOTIDE SEQUENCE</scope>
    <source>
        <strain evidence="1">FP105234-sp</strain>
    </source>
</reference>
<keyword evidence="2" id="KW-1185">Reference proteome</keyword>
<reference evidence="1" key="2">
    <citation type="journal article" date="2022" name="New Phytol.">
        <title>Evolutionary transition to the ectomycorrhizal habit in the genomes of a hyperdiverse lineage of mushroom-forming fungi.</title>
        <authorList>
            <person name="Looney B."/>
            <person name="Miyauchi S."/>
            <person name="Morin E."/>
            <person name="Drula E."/>
            <person name="Courty P.E."/>
            <person name="Kohler A."/>
            <person name="Kuo A."/>
            <person name="LaButti K."/>
            <person name="Pangilinan J."/>
            <person name="Lipzen A."/>
            <person name="Riley R."/>
            <person name="Andreopoulos W."/>
            <person name="He G."/>
            <person name="Johnson J."/>
            <person name="Nolan M."/>
            <person name="Tritt A."/>
            <person name="Barry K.W."/>
            <person name="Grigoriev I.V."/>
            <person name="Nagy L.G."/>
            <person name="Hibbett D."/>
            <person name="Henrissat B."/>
            <person name="Matheny P.B."/>
            <person name="Labbe J."/>
            <person name="Martin F.M."/>
        </authorList>
    </citation>
    <scope>NUCLEOTIDE SEQUENCE</scope>
    <source>
        <strain evidence="1">FP105234-sp</strain>
    </source>
</reference>
<dbReference type="EMBL" id="MU276248">
    <property type="protein sequence ID" value="KAI0039919.1"/>
    <property type="molecule type" value="Genomic_DNA"/>
</dbReference>
<gene>
    <name evidence="1" type="ORF">FA95DRAFT_1612199</name>
</gene>
<sequence length="60" mass="5873">MVSFTQLLVAFVAITAAAALPVERSVPGVVRGSGGDSDSIAEIIAAINAITGGGKDSSGR</sequence>
<accession>A0ACB8R724</accession>
<protein>
    <submittedName>
        <fullName evidence="1">Uncharacterized protein</fullName>
    </submittedName>
</protein>
<comment type="caution">
    <text evidence="1">The sequence shown here is derived from an EMBL/GenBank/DDBJ whole genome shotgun (WGS) entry which is preliminary data.</text>
</comment>
<name>A0ACB8R724_9AGAM</name>
<evidence type="ECO:0000313" key="2">
    <source>
        <dbReference type="Proteomes" id="UP000814033"/>
    </source>
</evidence>